<feature type="compositionally biased region" description="Polar residues" evidence="1">
    <location>
        <begin position="551"/>
        <end position="566"/>
    </location>
</feature>
<dbReference type="OrthoDB" id="5232919at2759"/>
<feature type="compositionally biased region" description="Low complexity" evidence="1">
    <location>
        <begin position="610"/>
        <end position="623"/>
    </location>
</feature>
<dbReference type="InterPro" id="IPR037138">
    <property type="entry name" value="His_deacetylse_dom_sf"/>
</dbReference>
<dbReference type="InterPro" id="IPR023801">
    <property type="entry name" value="His_deacetylse_dom"/>
</dbReference>
<dbReference type="SUPFAM" id="SSF52768">
    <property type="entry name" value="Arginase/deacetylase"/>
    <property type="match status" value="1"/>
</dbReference>
<dbReference type="Proteomes" id="UP000567179">
    <property type="component" value="Unassembled WGS sequence"/>
</dbReference>
<dbReference type="InterPro" id="IPR023696">
    <property type="entry name" value="Ureohydrolase_dom_sf"/>
</dbReference>
<evidence type="ECO:0000313" key="3">
    <source>
        <dbReference type="EMBL" id="KAF5317544.1"/>
    </source>
</evidence>
<keyword evidence="4" id="KW-1185">Reference proteome</keyword>
<dbReference type="Pfam" id="PF00850">
    <property type="entry name" value="Hist_deacetyl"/>
    <property type="match status" value="1"/>
</dbReference>
<feature type="compositionally biased region" description="Polar residues" evidence="1">
    <location>
        <begin position="575"/>
        <end position="584"/>
    </location>
</feature>
<dbReference type="GO" id="GO:0004407">
    <property type="term" value="F:histone deacetylase activity"/>
    <property type="evidence" value="ECO:0007669"/>
    <property type="project" value="TreeGrafter"/>
</dbReference>
<dbReference type="PANTHER" id="PTHR47558">
    <property type="entry name" value="HISTONE DEACETYLASE HOS3"/>
    <property type="match status" value="1"/>
</dbReference>
<accession>A0A8H5B6P0</accession>
<dbReference type="AlphaFoldDB" id="A0A8H5B6P0"/>
<reference evidence="3 4" key="1">
    <citation type="journal article" date="2020" name="ISME J.">
        <title>Uncovering the hidden diversity of litter-decomposition mechanisms in mushroom-forming fungi.</title>
        <authorList>
            <person name="Floudas D."/>
            <person name="Bentzer J."/>
            <person name="Ahren D."/>
            <person name="Johansson T."/>
            <person name="Persson P."/>
            <person name="Tunlid A."/>
        </authorList>
    </citation>
    <scope>NUCLEOTIDE SEQUENCE [LARGE SCALE GENOMIC DNA]</scope>
    <source>
        <strain evidence="3 4">CBS 101986</strain>
    </source>
</reference>
<dbReference type="EMBL" id="JAACJJ010000033">
    <property type="protein sequence ID" value="KAF5317544.1"/>
    <property type="molecule type" value="Genomic_DNA"/>
</dbReference>
<dbReference type="Gene3D" id="3.40.800.20">
    <property type="entry name" value="Histone deacetylase domain"/>
    <property type="match status" value="2"/>
</dbReference>
<evidence type="ECO:0000313" key="4">
    <source>
        <dbReference type="Proteomes" id="UP000567179"/>
    </source>
</evidence>
<protein>
    <recommendedName>
        <fullName evidence="2">Histone deacetylase domain-containing protein</fullName>
    </recommendedName>
</protein>
<feature type="region of interest" description="Disordered" evidence="1">
    <location>
        <begin position="599"/>
        <end position="653"/>
    </location>
</feature>
<proteinExistence type="predicted"/>
<dbReference type="GO" id="GO:0005634">
    <property type="term" value="C:nucleus"/>
    <property type="evidence" value="ECO:0007669"/>
    <property type="project" value="TreeGrafter"/>
</dbReference>
<dbReference type="InterPro" id="IPR053244">
    <property type="entry name" value="HDAC_HD_type_1"/>
</dbReference>
<feature type="region of interest" description="Disordered" evidence="1">
    <location>
        <begin position="505"/>
        <end position="584"/>
    </location>
</feature>
<sequence length="653" mass="70242">MVVTNPNISAARPPEELPQELKNTAIFLQNACLHHRFIRSKASSDIVERPERLRAINIGLSAAIARLEPVFQPLPVGAAPSTSAVGSSAAGINDLAEVMNKLRIDATPTAGAGHVTPSRSPVTIVQSDAQIDMLAHPAVKFVHGDIDGDVYLENLSKWIRESQDNVSKGGSEIPEGLSQGDLYLCPTSINALQGAVGTVCEAVDRIMLSTRGETGALEPLHRAFVAIRPPGHHCGEDTPSGFCFLNNVAIAAAHGNGTQSIVWDINEETYRQVLERQGGSPNPVTGPQLYYGSIHDILSYPCEDGKIDLVQAASVSLHKSHGQYIENVHLETYTSEDHFWNDLYKNQYSKVLDKAGAFLDSTGGPGDDILFFISCGMDACEHEYESMSRHNRKVPTSFYHRFARDTCAMSDKYAKSRLISVLEGGYSDRALISGAMAHLSGLVDLPLGAKVDEDWWSVENLKKLEAATKKRRGGRASLPAKGSVNPWIERTLAVFTPLDNAATQSVGSIPRVPTPIAQSSRVLRERGKGKPLIRSQPQFISPAPPMKPKSESASTTPTQTRASSPTPLIEVEPASTPQGPSATKLETTITDSASSTQYLQASGSATDGYLSTSSSSLSSVTSRSSEEEQPPVKRLPRVILKLGKPPTESGVNP</sequence>
<feature type="domain" description="Histone deacetylase" evidence="2">
    <location>
        <begin position="151"/>
        <end position="441"/>
    </location>
</feature>
<gene>
    <name evidence="3" type="ORF">D9619_013147</name>
</gene>
<dbReference type="PANTHER" id="PTHR47558:SF1">
    <property type="entry name" value="HISTONE DEACETYLASE HOS3"/>
    <property type="match status" value="1"/>
</dbReference>
<evidence type="ECO:0000259" key="2">
    <source>
        <dbReference type="Pfam" id="PF00850"/>
    </source>
</evidence>
<organism evidence="3 4">
    <name type="scientific">Psilocybe cf. subviscida</name>
    <dbReference type="NCBI Taxonomy" id="2480587"/>
    <lineage>
        <taxon>Eukaryota</taxon>
        <taxon>Fungi</taxon>
        <taxon>Dikarya</taxon>
        <taxon>Basidiomycota</taxon>
        <taxon>Agaricomycotina</taxon>
        <taxon>Agaricomycetes</taxon>
        <taxon>Agaricomycetidae</taxon>
        <taxon>Agaricales</taxon>
        <taxon>Agaricineae</taxon>
        <taxon>Strophariaceae</taxon>
        <taxon>Psilocybe</taxon>
    </lineage>
</organism>
<comment type="caution">
    <text evidence="3">The sequence shown here is derived from an EMBL/GenBank/DDBJ whole genome shotgun (WGS) entry which is preliminary data.</text>
</comment>
<name>A0A8H5B6P0_9AGAR</name>
<evidence type="ECO:0000256" key="1">
    <source>
        <dbReference type="SAM" id="MobiDB-lite"/>
    </source>
</evidence>